<dbReference type="InterPro" id="IPR036345">
    <property type="entry name" value="ExoRNase_PH_dom2_sf"/>
</dbReference>
<comment type="caution">
    <text evidence="9">The sequence shown here is derived from an EMBL/GenBank/DDBJ whole genome shotgun (WGS) entry which is preliminary data.</text>
</comment>
<evidence type="ECO:0000256" key="6">
    <source>
        <dbReference type="ARBA" id="ARBA00042523"/>
    </source>
</evidence>
<comment type="similarity">
    <text evidence="3">Belongs to the RNase PH family.</text>
</comment>
<dbReference type="EMBL" id="RDQH01000343">
    <property type="protein sequence ID" value="RXH67888.1"/>
    <property type="molecule type" value="Genomic_DNA"/>
</dbReference>
<dbReference type="GO" id="GO:0000176">
    <property type="term" value="C:nuclear exosome (RNase complex)"/>
    <property type="evidence" value="ECO:0007669"/>
    <property type="project" value="TreeGrafter"/>
</dbReference>
<evidence type="ECO:0000256" key="4">
    <source>
        <dbReference type="ARBA" id="ARBA00022490"/>
    </source>
</evidence>
<evidence type="ECO:0000313" key="9">
    <source>
        <dbReference type="EMBL" id="RXH67888.1"/>
    </source>
</evidence>
<evidence type="ECO:0000259" key="8">
    <source>
        <dbReference type="Pfam" id="PF03725"/>
    </source>
</evidence>
<evidence type="ECO:0000256" key="2">
    <source>
        <dbReference type="ARBA" id="ARBA00004604"/>
    </source>
</evidence>
<evidence type="ECO:0000256" key="3">
    <source>
        <dbReference type="ARBA" id="ARBA00006678"/>
    </source>
</evidence>
<feature type="domain" description="Exoribonuclease phosphorolytic" evidence="7">
    <location>
        <begin position="38"/>
        <end position="118"/>
    </location>
</feature>
<evidence type="ECO:0000313" key="10">
    <source>
        <dbReference type="Proteomes" id="UP000290289"/>
    </source>
</evidence>
<dbReference type="Pfam" id="PF01138">
    <property type="entry name" value="RNase_PH"/>
    <property type="match status" value="2"/>
</dbReference>
<evidence type="ECO:0000259" key="7">
    <source>
        <dbReference type="Pfam" id="PF01138"/>
    </source>
</evidence>
<dbReference type="InterPro" id="IPR050590">
    <property type="entry name" value="Exosome_comp_Rrp42_subfam"/>
</dbReference>
<keyword evidence="4" id="KW-0963">Cytoplasm</keyword>
<dbReference type="PANTHER" id="PTHR11097:SF8">
    <property type="entry name" value="EXOSOME COMPLEX COMPONENT RRP42"/>
    <property type="match status" value="1"/>
</dbReference>
<dbReference type="GO" id="GO:0000467">
    <property type="term" value="P:exonucleolytic trimming to generate mature 3'-end of 5.8S rRNA from tricistronic rRNA transcript (SSU-rRNA, 5.8S rRNA, LSU-rRNA)"/>
    <property type="evidence" value="ECO:0007669"/>
    <property type="project" value="TreeGrafter"/>
</dbReference>
<dbReference type="AlphaFoldDB" id="A0A498H8Z3"/>
<organism evidence="9 10">
    <name type="scientific">Malus domestica</name>
    <name type="common">Apple</name>
    <name type="synonym">Pyrus malus</name>
    <dbReference type="NCBI Taxonomy" id="3750"/>
    <lineage>
        <taxon>Eukaryota</taxon>
        <taxon>Viridiplantae</taxon>
        <taxon>Streptophyta</taxon>
        <taxon>Embryophyta</taxon>
        <taxon>Tracheophyta</taxon>
        <taxon>Spermatophyta</taxon>
        <taxon>Magnoliopsida</taxon>
        <taxon>eudicotyledons</taxon>
        <taxon>Gunneridae</taxon>
        <taxon>Pentapetalae</taxon>
        <taxon>rosids</taxon>
        <taxon>fabids</taxon>
        <taxon>Rosales</taxon>
        <taxon>Rosaceae</taxon>
        <taxon>Amygdaloideae</taxon>
        <taxon>Maleae</taxon>
        <taxon>Malus</taxon>
    </lineage>
</organism>
<evidence type="ECO:0000256" key="1">
    <source>
        <dbReference type="ARBA" id="ARBA00004496"/>
    </source>
</evidence>
<dbReference type="CDD" id="cd11367">
    <property type="entry name" value="RNase_PH_RRP42"/>
    <property type="match status" value="1"/>
</dbReference>
<protein>
    <recommendedName>
        <fullName evidence="6">Ribosomal RNA-processing protein 42</fullName>
    </recommendedName>
</protein>
<dbReference type="GO" id="GO:0000177">
    <property type="term" value="C:cytoplasmic exosome (RNase complex)"/>
    <property type="evidence" value="ECO:0007669"/>
    <property type="project" value="TreeGrafter"/>
</dbReference>
<evidence type="ECO:0000256" key="5">
    <source>
        <dbReference type="ARBA" id="ARBA00022835"/>
    </source>
</evidence>
<sequence>MKLIISEMVGLSIGEKHFIQGGIAQDIRSDGRKRLTPRPINVKTGVISQANGSARVRMGATDVIASVKAELGRPTALQPDKGKVFINVDCSPTAAPMFEGRGGEELSAELSVALRHCLLGGKSGSGLSSLLAIVSQWNVFESNCRVKIWVPLFVSGAGIELSSLVVVEGKICWDLYIDGLVVSSDGNLLDALGAAIKAALSNTGIPRVNVAAGASGDEQPEVDVSDEEFLQFDTSKVPVIVTLTKVGKHYIVDATSEEESQMSSAVSISVNRQGHICGLTKRGGAGLDPSIILDMVSVAKTVSEQLINTLDSQIAAAEAGEDES</sequence>
<comment type="subcellular location">
    <subcellularLocation>
        <location evidence="1">Cytoplasm</location>
    </subcellularLocation>
    <subcellularLocation>
        <location evidence="2">Nucleus</location>
        <location evidence="2">Nucleolus</location>
    </subcellularLocation>
</comment>
<dbReference type="InterPro" id="IPR015847">
    <property type="entry name" value="ExoRNase_PH_dom2"/>
</dbReference>
<dbReference type="GO" id="GO:0034473">
    <property type="term" value="P:U1 snRNA 3'-end processing"/>
    <property type="evidence" value="ECO:0007669"/>
    <property type="project" value="TreeGrafter"/>
</dbReference>
<reference evidence="9 10" key="1">
    <citation type="submission" date="2018-10" db="EMBL/GenBank/DDBJ databases">
        <title>A high-quality apple genome assembly.</title>
        <authorList>
            <person name="Hu J."/>
        </authorList>
    </citation>
    <scope>NUCLEOTIDE SEQUENCE [LARGE SCALE GENOMIC DNA]</scope>
    <source>
        <strain evidence="10">cv. HFTH1</strain>
        <tissue evidence="9">Young leaf</tissue>
    </source>
</reference>
<dbReference type="GO" id="GO:0071038">
    <property type="term" value="P:TRAMP-dependent tRNA surveillance pathway"/>
    <property type="evidence" value="ECO:0007669"/>
    <property type="project" value="TreeGrafter"/>
</dbReference>
<feature type="domain" description="Exoribonuclease phosphorolytic" evidence="8">
    <location>
        <begin position="237"/>
        <end position="301"/>
    </location>
</feature>
<dbReference type="InterPro" id="IPR027408">
    <property type="entry name" value="PNPase/RNase_PH_dom_sf"/>
</dbReference>
<dbReference type="Pfam" id="PF03725">
    <property type="entry name" value="RNase_PH_C"/>
    <property type="match status" value="1"/>
</dbReference>
<dbReference type="STRING" id="3750.A0A498H8Z3"/>
<dbReference type="GO" id="GO:0034476">
    <property type="term" value="P:U5 snRNA 3'-end processing"/>
    <property type="evidence" value="ECO:0007669"/>
    <property type="project" value="TreeGrafter"/>
</dbReference>
<gene>
    <name evidence="9" type="ORF">DVH24_028035</name>
</gene>
<dbReference type="SUPFAM" id="SSF54211">
    <property type="entry name" value="Ribosomal protein S5 domain 2-like"/>
    <property type="match status" value="1"/>
</dbReference>
<dbReference type="GO" id="GO:0005730">
    <property type="term" value="C:nucleolus"/>
    <property type="evidence" value="ECO:0007669"/>
    <property type="project" value="UniProtKB-SubCell"/>
</dbReference>
<dbReference type="SUPFAM" id="SSF55666">
    <property type="entry name" value="Ribonuclease PH domain 2-like"/>
    <property type="match status" value="1"/>
</dbReference>
<dbReference type="Gene3D" id="3.30.230.70">
    <property type="entry name" value="GHMP Kinase, N-terminal domain"/>
    <property type="match status" value="1"/>
</dbReference>
<proteinExistence type="inferred from homology"/>
<feature type="domain" description="Exoribonuclease phosphorolytic" evidence="7">
    <location>
        <begin position="161"/>
        <end position="206"/>
    </location>
</feature>
<dbReference type="GO" id="GO:0035925">
    <property type="term" value="F:mRNA 3'-UTR AU-rich region binding"/>
    <property type="evidence" value="ECO:0007669"/>
    <property type="project" value="TreeGrafter"/>
</dbReference>
<keyword evidence="5" id="KW-0271">Exosome</keyword>
<dbReference type="GO" id="GO:0071035">
    <property type="term" value="P:nuclear polyadenylation-dependent rRNA catabolic process"/>
    <property type="evidence" value="ECO:0007669"/>
    <property type="project" value="TreeGrafter"/>
</dbReference>
<dbReference type="GO" id="GO:0071028">
    <property type="term" value="P:nuclear mRNA surveillance"/>
    <property type="evidence" value="ECO:0007669"/>
    <property type="project" value="TreeGrafter"/>
</dbReference>
<name>A0A498H8Z3_MALDO</name>
<dbReference type="Proteomes" id="UP000290289">
    <property type="component" value="Chromosome 17"/>
</dbReference>
<dbReference type="PANTHER" id="PTHR11097">
    <property type="entry name" value="EXOSOME COMPLEX EXONUCLEASE RIBOSOMAL RNA PROCESSING PROTEIN"/>
    <property type="match status" value="1"/>
</dbReference>
<accession>A0A498H8Z3</accession>
<keyword evidence="10" id="KW-1185">Reference proteome</keyword>
<dbReference type="GO" id="GO:0034475">
    <property type="term" value="P:U4 snRNA 3'-end processing"/>
    <property type="evidence" value="ECO:0007669"/>
    <property type="project" value="TreeGrafter"/>
</dbReference>
<dbReference type="InterPro" id="IPR020568">
    <property type="entry name" value="Ribosomal_Su5_D2-typ_SF"/>
</dbReference>
<dbReference type="GO" id="GO:0016075">
    <property type="term" value="P:rRNA catabolic process"/>
    <property type="evidence" value="ECO:0007669"/>
    <property type="project" value="TreeGrafter"/>
</dbReference>
<dbReference type="InterPro" id="IPR001247">
    <property type="entry name" value="ExoRNase_PH_dom1"/>
</dbReference>